<protein>
    <submittedName>
        <fullName evidence="2">Uncharacterized protein</fullName>
    </submittedName>
</protein>
<feature type="transmembrane region" description="Helical" evidence="1">
    <location>
        <begin position="6"/>
        <end position="29"/>
    </location>
</feature>
<comment type="caution">
    <text evidence="2">The sequence shown here is derived from an EMBL/GenBank/DDBJ whole genome shotgun (WGS) entry which is preliminary data.</text>
</comment>
<organism evidence="2 3">
    <name type="scientific">candidate division WWE3 bacterium</name>
    <dbReference type="NCBI Taxonomy" id="2053526"/>
    <lineage>
        <taxon>Bacteria</taxon>
        <taxon>Katanobacteria</taxon>
    </lineage>
</organism>
<gene>
    <name evidence="2" type="ORF">KC614_04115</name>
</gene>
<sequence>MLSFNEIITIVGILISLFGIITSVTLHFLSEQSSMNTRLGQVEGQIQNMMRSEDSISEEKLNVLNEKIEMLYRSLEQSEIQGNQ</sequence>
<keyword evidence="1" id="KW-1133">Transmembrane helix</keyword>
<keyword evidence="1" id="KW-0812">Transmembrane</keyword>
<dbReference type="EMBL" id="JAGQKZ010000043">
    <property type="protein sequence ID" value="MCA9392357.1"/>
    <property type="molecule type" value="Genomic_DNA"/>
</dbReference>
<reference evidence="2" key="1">
    <citation type="submission" date="2020-04" db="EMBL/GenBank/DDBJ databases">
        <authorList>
            <person name="Zhang T."/>
        </authorList>
    </citation>
    <scope>NUCLEOTIDE SEQUENCE</scope>
    <source>
        <strain evidence="2">HKST-UBA03</strain>
    </source>
</reference>
<keyword evidence="1" id="KW-0472">Membrane</keyword>
<evidence type="ECO:0000313" key="3">
    <source>
        <dbReference type="Proteomes" id="UP000751518"/>
    </source>
</evidence>
<proteinExistence type="predicted"/>
<reference evidence="2" key="2">
    <citation type="journal article" date="2021" name="Microbiome">
        <title>Successional dynamics and alternative stable states in a saline activated sludge microbial community over 9 years.</title>
        <authorList>
            <person name="Wang Y."/>
            <person name="Ye J."/>
            <person name="Ju F."/>
            <person name="Liu L."/>
            <person name="Boyd J.A."/>
            <person name="Deng Y."/>
            <person name="Parks D.H."/>
            <person name="Jiang X."/>
            <person name="Yin X."/>
            <person name="Woodcroft B.J."/>
            <person name="Tyson G.W."/>
            <person name="Hugenholtz P."/>
            <person name="Polz M.F."/>
            <person name="Zhang T."/>
        </authorList>
    </citation>
    <scope>NUCLEOTIDE SEQUENCE</scope>
    <source>
        <strain evidence="2">HKST-UBA03</strain>
    </source>
</reference>
<evidence type="ECO:0000313" key="2">
    <source>
        <dbReference type="EMBL" id="MCA9392357.1"/>
    </source>
</evidence>
<dbReference type="Proteomes" id="UP000751518">
    <property type="component" value="Unassembled WGS sequence"/>
</dbReference>
<name>A0A955LKD3_UNCKA</name>
<dbReference type="AlphaFoldDB" id="A0A955LKD3"/>
<accession>A0A955LKD3</accession>
<evidence type="ECO:0000256" key="1">
    <source>
        <dbReference type="SAM" id="Phobius"/>
    </source>
</evidence>